<dbReference type="RefSeq" id="WP_169928160.1">
    <property type="nucleotide sequence ID" value="NZ_CP012333.1"/>
</dbReference>
<keyword evidence="10" id="KW-1185">Reference proteome</keyword>
<dbReference type="PANTHER" id="PTHR43289">
    <property type="entry name" value="MITOGEN-ACTIVATED PROTEIN KINASE KINASE KINASE 20-RELATED"/>
    <property type="match status" value="1"/>
</dbReference>
<keyword evidence="9" id="KW-0723">Serine/threonine-protein kinase</keyword>
<proteinExistence type="predicted"/>
<evidence type="ECO:0000313" key="9">
    <source>
        <dbReference type="EMBL" id="AKV01438.1"/>
    </source>
</evidence>
<name>A0A0K1Q6S6_9BACT</name>
<dbReference type="Gene3D" id="1.10.510.10">
    <property type="entry name" value="Transferase(Phosphotransferase) domain 1"/>
    <property type="match status" value="1"/>
</dbReference>
<gene>
    <name evidence="9" type="ORF">AKJ09_08101</name>
</gene>
<evidence type="ECO:0000259" key="8">
    <source>
        <dbReference type="PROSITE" id="PS50011"/>
    </source>
</evidence>
<dbReference type="Gene3D" id="3.30.200.20">
    <property type="entry name" value="Phosphorylase Kinase, domain 1"/>
    <property type="match status" value="1"/>
</dbReference>
<feature type="compositionally biased region" description="Low complexity" evidence="6">
    <location>
        <begin position="172"/>
        <end position="181"/>
    </location>
</feature>
<evidence type="ECO:0000313" key="10">
    <source>
        <dbReference type="Proteomes" id="UP000064967"/>
    </source>
</evidence>
<dbReference type="AlphaFoldDB" id="A0A0K1Q6S6"/>
<dbReference type="Proteomes" id="UP000064967">
    <property type="component" value="Chromosome"/>
</dbReference>
<dbReference type="STRING" id="1391654.AKJ09_08101"/>
<reference evidence="9 10" key="1">
    <citation type="submission" date="2015-08" db="EMBL/GenBank/DDBJ databases">
        <authorList>
            <person name="Babu N.S."/>
            <person name="Beckwith C.J."/>
            <person name="Beseler K.G."/>
            <person name="Brison A."/>
            <person name="Carone J.V."/>
            <person name="Caskin T.P."/>
            <person name="Diamond M."/>
            <person name="Durham M.E."/>
            <person name="Foxe J.M."/>
            <person name="Go M."/>
            <person name="Henderson B.A."/>
            <person name="Jones I.B."/>
            <person name="McGettigan J.A."/>
            <person name="Micheletti S.J."/>
            <person name="Nasrallah M.E."/>
            <person name="Ortiz D."/>
            <person name="Piller C.R."/>
            <person name="Privatt S.R."/>
            <person name="Schneider S.L."/>
            <person name="Sharp S."/>
            <person name="Smith T.C."/>
            <person name="Stanton J.D."/>
            <person name="Ullery H.E."/>
            <person name="Wilson R.J."/>
            <person name="Serrano M.G."/>
            <person name="Buck G."/>
            <person name="Lee V."/>
            <person name="Wang Y."/>
            <person name="Carvalho R."/>
            <person name="Voegtly L."/>
            <person name="Shi R."/>
            <person name="Duckworth R."/>
            <person name="Johnson A."/>
            <person name="Loviza R."/>
            <person name="Walstead R."/>
            <person name="Shah Z."/>
            <person name="Kiflezghi M."/>
            <person name="Wade K."/>
            <person name="Ball S.L."/>
            <person name="Bradley K.W."/>
            <person name="Asai D.J."/>
            <person name="Bowman C.A."/>
            <person name="Russell D.A."/>
            <person name="Pope W.H."/>
            <person name="Jacobs-Sera D."/>
            <person name="Hendrix R.W."/>
            <person name="Hatfull G.F."/>
        </authorList>
    </citation>
    <scope>NUCLEOTIDE SEQUENCE [LARGE SCALE GENOMIC DNA]</scope>
    <source>
        <strain evidence="9 10">DSM 27648</strain>
    </source>
</reference>
<dbReference type="GO" id="GO:0004674">
    <property type="term" value="F:protein serine/threonine kinase activity"/>
    <property type="evidence" value="ECO:0007669"/>
    <property type="project" value="UniProtKB-KW"/>
</dbReference>
<dbReference type="SUPFAM" id="SSF56112">
    <property type="entry name" value="Protein kinase-like (PK-like)"/>
    <property type="match status" value="1"/>
</dbReference>
<dbReference type="InterPro" id="IPR000719">
    <property type="entry name" value="Prot_kinase_dom"/>
</dbReference>
<dbReference type="PROSITE" id="PS00107">
    <property type="entry name" value="PROTEIN_KINASE_ATP"/>
    <property type="match status" value="1"/>
</dbReference>
<keyword evidence="1" id="KW-0808">Transferase</keyword>
<feature type="domain" description="Protein kinase" evidence="8">
    <location>
        <begin position="209"/>
        <end position="479"/>
    </location>
</feature>
<dbReference type="KEGG" id="llu:AKJ09_08101"/>
<dbReference type="InterPro" id="IPR017441">
    <property type="entry name" value="Protein_kinase_ATP_BS"/>
</dbReference>
<dbReference type="PANTHER" id="PTHR43289:SF6">
    <property type="entry name" value="SERINE_THREONINE-PROTEIN KINASE NEKL-3"/>
    <property type="match status" value="1"/>
</dbReference>
<evidence type="ECO:0000256" key="3">
    <source>
        <dbReference type="ARBA" id="ARBA00022777"/>
    </source>
</evidence>
<dbReference type="GO" id="GO:0005524">
    <property type="term" value="F:ATP binding"/>
    <property type="evidence" value="ECO:0007669"/>
    <property type="project" value="UniProtKB-UniRule"/>
</dbReference>
<keyword evidence="3 9" id="KW-0418">Kinase</keyword>
<keyword evidence="7" id="KW-0472">Membrane</keyword>
<feature type="region of interest" description="Disordered" evidence="6">
    <location>
        <begin position="159"/>
        <end position="190"/>
    </location>
</feature>
<dbReference type="PROSITE" id="PS00108">
    <property type="entry name" value="PROTEIN_KINASE_ST"/>
    <property type="match status" value="1"/>
</dbReference>
<evidence type="ECO:0000256" key="4">
    <source>
        <dbReference type="ARBA" id="ARBA00022840"/>
    </source>
</evidence>
<feature type="transmembrane region" description="Helical" evidence="7">
    <location>
        <begin position="59"/>
        <end position="81"/>
    </location>
</feature>
<keyword evidence="7" id="KW-1133">Transmembrane helix</keyword>
<sequence>MLRIRLERYQALHDGLRWRSVTMVIGGGLATVVGTFGLVVGILLLVVPSDDAFPWRAGLVVGLFIGLFPFVAGIALVWRGIERRVRLGKFRELVAFGGSRTSFEAADLVATLQLSPRDAHLLVVDAVSHGLVFDDGGPSPPAAPSFRFQPETTPMLPLGRSVASGHAPTQLGGAAAASLPGPGAPPPAMRTAAAASPEAWIGTVLNDTYIVDTLLGTGGMGAVYAARNRRTGRRYAIKTLLHDARLEPDAIKRFEREATAASAIGHPNIIGVHDFNETRDGVHYMVMDLLDGETLEQRLSKVGAMSWREARARGLELTSALAAAHARGLLHRDLKPANVFLARSPDAAGRSVDRAVLLDFGLVKQMDDANVSRITATGAAVGTPMYMPPEQARGEQVDVRSDVYGLGAVLYEMVTGTPPFFDRTLASVYAKLLTTQAPPASSLSRRPLPPAFDHLLACALAKTPAERFATMPAFARALASIEPTESRAAG</sequence>
<accession>A0A0K1Q6S6</accession>
<dbReference type="InterPro" id="IPR008271">
    <property type="entry name" value="Ser/Thr_kinase_AS"/>
</dbReference>
<keyword evidence="4 5" id="KW-0067">ATP-binding</keyword>
<evidence type="ECO:0000256" key="1">
    <source>
        <dbReference type="ARBA" id="ARBA00022679"/>
    </source>
</evidence>
<dbReference type="InterPro" id="IPR011009">
    <property type="entry name" value="Kinase-like_dom_sf"/>
</dbReference>
<evidence type="ECO:0000256" key="2">
    <source>
        <dbReference type="ARBA" id="ARBA00022741"/>
    </source>
</evidence>
<dbReference type="PATRIC" id="fig|1391654.3.peg.8214"/>
<dbReference type="PROSITE" id="PS50011">
    <property type="entry name" value="PROTEIN_KINASE_DOM"/>
    <property type="match status" value="1"/>
</dbReference>
<feature type="binding site" evidence="5">
    <location>
        <position position="238"/>
    </location>
    <ligand>
        <name>ATP</name>
        <dbReference type="ChEBI" id="CHEBI:30616"/>
    </ligand>
</feature>
<organism evidence="9 10">
    <name type="scientific">Labilithrix luteola</name>
    <dbReference type="NCBI Taxonomy" id="1391654"/>
    <lineage>
        <taxon>Bacteria</taxon>
        <taxon>Pseudomonadati</taxon>
        <taxon>Myxococcota</taxon>
        <taxon>Polyangia</taxon>
        <taxon>Polyangiales</taxon>
        <taxon>Labilitrichaceae</taxon>
        <taxon>Labilithrix</taxon>
    </lineage>
</organism>
<evidence type="ECO:0000256" key="7">
    <source>
        <dbReference type="SAM" id="Phobius"/>
    </source>
</evidence>
<dbReference type="SMART" id="SM00220">
    <property type="entry name" value="S_TKc"/>
    <property type="match status" value="1"/>
</dbReference>
<evidence type="ECO:0000256" key="6">
    <source>
        <dbReference type="SAM" id="MobiDB-lite"/>
    </source>
</evidence>
<keyword evidence="7" id="KW-0812">Transmembrane</keyword>
<dbReference type="Pfam" id="PF00069">
    <property type="entry name" value="Pkinase"/>
    <property type="match status" value="1"/>
</dbReference>
<feature type="transmembrane region" description="Helical" evidence="7">
    <location>
        <begin position="21"/>
        <end position="47"/>
    </location>
</feature>
<dbReference type="CDD" id="cd14014">
    <property type="entry name" value="STKc_PknB_like"/>
    <property type="match status" value="1"/>
</dbReference>
<evidence type="ECO:0000256" key="5">
    <source>
        <dbReference type="PROSITE-ProRule" id="PRU10141"/>
    </source>
</evidence>
<protein>
    <submittedName>
        <fullName evidence="9">Serine/threonine protein kinase</fullName>
    </submittedName>
</protein>
<dbReference type="EMBL" id="CP012333">
    <property type="protein sequence ID" value="AKV01438.1"/>
    <property type="molecule type" value="Genomic_DNA"/>
</dbReference>
<keyword evidence="2 5" id="KW-0547">Nucleotide-binding</keyword>